<dbReference type="Proteomes" id="UP000834106">
    <property type="component" value="Chromosome 15"/>
</dbReference>
<dbReference type="InterPro" id="IPR051859">
    <property type="entry name" value="DCAF"/>
</dbReference>
<accession>A0AAD2A1F4</accession>
<gene>
    <name evidence="1" type="ORF">FPE_LOCUS24272</name>
</gene>
<dbReference type="PANTHER" id="PTHR19847">
    <property type="entry name" value="DDB1- AND CUL4-ASSOCIATED FACTOR 11"/>
    <property type="match status" value="1"/>
</dbReference>
<evidence type="ECO:0000313" key="1">
    <source>
        <dbReference type="EMBL" id="CAI9776842.1"/>
    </source>
</evidence>
<dbReference type="PANTHER" id="PTHR19847:SF7">
    <property type="entry name" value="DDB1- AND CUL4-ASSOCIATED FACTOR 11"/>
    <property type="match status" value="1"/>
</dbReference>
<sequence>MNGGLKSATDHIYRTVRVIAQVRQLYREWFEETLKTVKAIDEPVVVDYLYYYYKMSRSCVGKEDGGSHGNVVLGCHDAEIAQLTKITSSPHEQLSKLVPGKARLPVSRWFSICGRISGKSYRIYNVDHGWKVQKDIRARSLRWTITDTSLSPDCRLLGQGS</sequence>
<organism evidence="1 2">
    <name type="scientific">Fraxinus pennsylvanica</name>
    <dbReference type="NCBI Taxonomy" id="56036"/>
    <lineage>
        <taxon>Eukaryota</taxon>
        <taxon>Viridiplantae</taxon>
        <taxon>Streptophyta</taxon>
        <taxon>Embryophyta</taxon>
        <taxon>Tracheophyta</taxon>
        <taxon>Spermatophyta</taxon>
        <taxon>Magnoliopsida</taxon>
        <taxon>eudicotyledons</taxon>
        <taxon>Gunneridae</taxon>
        <taxon>Pentapetalae</taxon>
        <taxon>asterids</taxon>
        <taxon>lamiids</taxon>
        <taxon>Lamiales</taxon>
        <taxon>Oleaceae</taxon>
        <taxon>Oleeae</taxon>
        <taxon>Fraxinus</taxon>
    </lineage>
</organism>
<proteinExistence type="predicted"/>
<dbReference type="GO" id="GO:0043161">
    <property type="term" value="P:proteasome-mediated ubiquitin-dependent protein catabolic process"/>
    <property type="evidence" value="ECO:0007669"/>
    <property type="project" value="TreeGrafter"/>
</dbReference>
<evidence type="ECO:0000313" key="2">
    <source>
        <dbReference type="Proteomes" id="UP000834106"/>
    </source>
</evidence>
<reference evidence="1" key="1">
    <citation type="submission" date="2023-05" db="EMBL/GenBank/DDBJ databases">
        <authorList>
            <person name="Huff M."/>
        </authorList>
    </citation>
    <scope>NUCLEOTIDE SEQUENCE</scope>
</reference>
<dbReference type="AlphaFoldDB" id="A0AAD2A1F4"/>
<dbReference type="GO" id="GO:0080008">
    <property type="term" value="C:Cul4-RING E3 ubiquitin ligase complex"/>
    <property type="evidence" value="ECO:0007669"/>
    <property type="project" value="TreeGrafter"/>
</dbReference>
<protein>
    <submittedName>
        <fullName evidence="1">Uncharacterized protein</fullName>
    </submittedName>
</protein>
<name>A0AAD2A1F4_9LAMI</name>
<dbReference type="EMBL" id="OU503050">
    <property type="protein sequence ID" value="CAI9776842.1"/>
    <property type="molecule type" value="Genomic_DNA"/>
</dbReference>
<keyword evidence="2" id="KW-1185">Reference proteome</keyword>